<dbReference type="Pfam" id="PF03966">
    <property type="entry name" value="Trm112p"/>
    <property type="match status" value="1"/>
</dbReference>
<organism evidence="2 3">
    <name type="scientific">Entamoeba invadens IP1</name>
    <dbReference type="NCBI Taxonomy" id="370355"/>
    <lineage>
        <taxon>Eukaryota</taxon>
        <taxon>Amoebozoa</taxon>
        <taxon>Evosea</taxon>
        <taxon>Archamoebae</taxon>
        <taxon>Mastigamoebida</taxon>
        <taxon>Entamoebidae</taxon>
        <taxon>Entamoeba</taxon>
    </lineage>
</organism>
<dbReference type="OMA" id="THNMMAC"/>
<dbReference type="InterPro" id="IPR005651">
    <property type="entry name" value="Trm112-like"/>
</dbReference>
<reference evidence="2 3" key="1">
    <citation type="submission" date="2012-10" db="EMBL/GenBank/DDBJ databases">
        <authorList>
            <person name="Zafar N."/>
            <person name="Inman J."/>
            <person name="Hall N."/>
            <person name="Lorenzi H."/>
            <person name="Caler E."/>
        </authorList>
    </citation>
    <scope>NUCLEOTIDE SEQUENCE [LARGE SCALE GENOMIC DNA]</scope>
    <source>
        <strain evidence="2 3">IP1</strain>
    </source>
</reference>
<evidence type="ECO:0000256" key="1">
    <source>
        <dbReference type="ARBA" id="ARBA00007980"/>
    </source>
</evidence>
<comment type="similarity">
    <text evidence="1">Belongs to the TRM112 family.</text>
</comment>
<dbReference type="SUPFAM" id="SSF158997">
    <property type="entry name" value="Trm112p-like"/>
    <property type="match status" value="1"/>
</dbReference>
<dbReference type="OrthoDB" id="2187549at2759"/>
<dbReference type="VEuPathDB" id="AmoebaDB:EIN_098000"/>
<dbReference type="RefSeq" id="XP_004254284.1">
    <property type="nucleotide sequence ID" value="XM_004254236.1"/>
</dbReference>
<dbReference type="PANTHER" id="PTHR12773:SF0">
    <property type="entry name" value="MULTIFUNCTIONAL METHYLTRANSFERASE SUBUNIT TRM112-LIKE PROTEIN"/>
    <property type="match status" value="1"/>
</dbReference>
<evidence type="ECO:0000313" key="3">
    <source>
        <dbReference type="Proteomes" id="UP000014680"/>
    </source>
</evidence>
<dbReference type="InterPro" id="IPR039127">
    <property type="entry name" value="Trm112"/>
</dbReference>
<evidence type="ECO:0008006" key="4">
    <source>
        <dbReference type="Google" id="ProtNLM"/>
    </source>
</evidence>
<dbReference type="PANTHER" id="PTHR12773">
    <property type="entry name" value="UPF0315 PROTEIN-RELATED"/>
    <property type="match status" value="1"/>
</dbReference>
<dbReference type="Proteomes" id="UP000014680">
    <property type="component" value="Unassembled WGS sequence"/>
</dbReference>
<dbReference type="GO" id="GO:0030488">
    <property type="term" value="P:tRNA methylation"/>
    <property type="evidence" value="ECO:0007669"/>
    <property type="project" value="TreeGrafter"/>
</dbReference>
<dbReference type="AlphaFoldDB" id="A0A0A1U474"/>
<dbReference type="EMBL" id="KB206860">
    <property type="protein sequence ID" value="ELP87513.1"/>
    <property type="molecule type" value="Genomic_DNA"/>
</dbReference>
<dbReference type="GO" id="GO:0070476">
    <property type="term" value="P:rRNA (guanine-N7)-methylation"/>
    <property type="evidence" value="ECO:0007669"/>
    <property type="project" value="TreeGrafter"/>
</dbReference>
<keyword evidence="3" id="KW-1185">Reference proteome</keyword>
<name>A0A0A1U474_ENTIV</name>
<dbReference type="GeneID" id="14886431"/>
<dbReference type="KEGG" id="eiv:EIN_098000"/>
<dbReference type="Gene3D" id="2.20.25.10">
    <property type="match status" value="1"/>
</dbReference>
<accession>A0A0A1U474</accession>
<gene>
    <name evidence="2" type="ORF">EIN_098000</name>
</gene>
<proteinExistence type="inferred from homology"/>
<protein>
    <recommendedName>
        <fullName evidence="4">Trm112p-like protein</fullName>
    </recommendedName>
</protein>
<dbReference type="GO" id="GO:0046982">
    <property type="term" value="F:protein heterodimerization activity"/>
    <property type="evidence" value="ECO:0007669"/>
    <property type="project" value="InterPro"/>
</dbReference>
<sequence>MKLFTHNLLICPKKKCGINSFPLKIVSQKVEKVTTPVNEDFLISLIESERLNWAGLVSAGQNIGLVIPPTIPADYKSNKAFLQALWDVLMDCQVIDGELICPLCQRHFPIKNGIPNMLLNEQEF</sequence>
<evidence type="ECO:0000313" key="2">
    <source>
        <dbReference type="EMBL" id="ELP87513.1"/>
    </source>
</evidence>